<dbReference type="AlphaFoldDB" id="B4FIS4"/>
<sequence>MKPEMEQQTSVSVCNQAHVVCADLLFSIYLKAVPNMLFFSFHLGLGCQDAGGPAEGEM</sequence>
<reference evidence="1" key="1">
    <citation type="journal article" date="2009" name="PLoS Genet.">
        <title>Sequencing, mapping, and analysis of 27,455 maize full-length cDNAs.</title>
        <authorList>
            <person name="Soderlund C."/>
            <person name="Descour A."/>
            <person name="Kudrna D."/>
            <person name="Bomhoff M."/>
            <person name="Boyd L."/>
            <person name="Currie J."/>
            <person name="Angelova A."/>
            <person name="Collura K."/>
            <person name="Wissotski M."/>
            <person name="Ashley E."/>
            <person name="Morrow D."/>
            <person name="Fernandes J."/>
            <person name="Walbot V."/>
            <person name="Yu Y."/>
        </authorList>
    </citation>
    <scope>NUCLEOTIDE SEQUENCE</scope>
    <source>
        <strain evidence="1">B73</strain>
    </source>
</reference>
<dbReference type="EMBL" id="BT037012">
    <property type="protein sequence ID" value="ACF82017.1"/>
    <property type="molecule type" value="mRNA"/>
</dbReference>
<name>B4FIS4_MAIZE</name>
<protein>
    <submittedName>
        <fullName evidence="1">Uncharacterized protein</fullName>
    </submittedName>
</protein>
<organism evidence="1">
    <name type="scientific">Zea mays</name>
    <name type="common">Maize</name>
    <dbReference type="NCBI Taxonomy" id="4577"/>
    <lineage>
        <taxon>Eukaryota</taxon>
        <taxon>Viridiplantae</taxon>
        <taxon>Streptophyta</taxon>
        <taxon>Embryophyta</taxon>
        <taxon>Tracheophyta</taxon>
        <taxon>Spermatophyta</taxon>
        <taxon>Magnoliopsida</taxon>
        <taxon>Liliopsida</taxon>
        <taxon>Poales</taxon>
        <taxon>Poaceae</taxon>
        <taxon>PACMAD clade</taxon>
        <taxon>Panicoideae</taxon>
        <taxon>Andropogonodae</taxon>
        <taxon>Andropogoneae</taxon>
        <taxon>Tripsacinae</taxon>
        <taxon>Zea</taxon>
    </lineage>
</organism>
<evidence type="ECO:0000313" key="1">
    <source>
        <dbReference type="EMBL" id="ACF82017.1"/>
    </source>
</evidence>
<proteinExistence type="evidence at transcript level"/>
<accession>B4FIS4</accession>